<dbReference type="AlphaFoldDB" id="A0AAE5CBQ7"/>
<feature type="transmembrane region" description="Helical" evidence="7">
    <location>
        <begin position="42"/>
        <end position="66"/>
    </location>
</feature>
<dbReference type="Proteomes" id="UP000702544">
    <property type="component" value="Unassembled WGS sequence"/>
</dbReference>
<evidence type="ECO:0000259" key="8">
    <source>
        <dbReference type="Pfam" id="PF06271"/>
    </source>
</evidence>
<evidence type="ECO:0000256" key="7">
    <source>
        <dbReference type="SAM" id="Phobius"/>
    </source>
</evidence>
<feature type="coiled-coil region" evidence="6">
    <location>
        <begin position="238"/>
        <end position="272"/>
    </location>
</feature>
<evidence type="ECO:0000256" key="3">
    <source>
        <dbReference type="ARBA" id="ARBA00022692"/>
    </source>
</evidence>
<keyword evidence="5 7" id="KW-0472">Membrane</keyword>
<name>A0AAE5CBQ7_9BACT</name>
<evidence type="ECO:0000256" key="5">
    <source>
        <dbReference type="ARBA" id="ARBA00023136"/>
    </source>
</evidence>
<evidence type="ECO:0000313" key="9">
    <source>
        <dbReference type="EMBL" id="NIR76187.1"/>
    </source>
</evidence>
<feature type="domain" description="RDD" evidence="8">
    <location>
        <begin position="293"/>
        <end position="365"/>
    </location>
</feature>
<dbReference type="EMBL" id="JAACAK010000114">
    <property type="protein sequence ID" value="NIR76187.1"/>
    <property type="molecule type" value="Genomic_DNA"/>
</dbReference>
<comment type="caution">
    <text evidence="9">The sequence shown here is derived from an EMBL/GenBank/DDBJ whole genome shotgun (WGS) entry which is preliminary data.</text>
</comment>
<dbReference type="PANTHER" id="PTHR36115:SF6">
    <property type="entry name" value="PROLINE-RICH ANTIGEN HOMOLOG"/>
    <property type="match status" value="1"/>
</dbReference>
<dbReference type="PANTHER" id="PTHR36115">
    <property type="entry name" value="PROLINE-RICH ANTIGEN HOMOLOG-RELATED"/>
    <property type="match status" value="1"/>
</dbReference>
<evidence type="ECO:0000256" key="2">
    <source>
        <dbReference type="ARBA" id="ARBA00022475"/>
    </source>
</evidence>
<keyword evidence="4 7" id="KW-1133">Transmembrane helix</keyword>
<organism evidence="9 10">
    <name type="scientific">Candidatus Kutchimonas denitrificans</name>
    <dbReference type="NCBI Taxonomy" id="3056748"/>
    <lineage>
        <taxon>Bacteria</taxon>
        <taxon>Pseudomonadati</taxon>
        <taxon>Gemmatimonadota</taxon>
        <taxon>Gemmatimonadia</taxon>
        <taxon>Candidatus Palauibacterales</taxon>
        <taxon>Candidatus Palauibacteraceae</taxon>
        <taxon>Candidatus Kutchimonas</taxon>
    </lineage>
</organism>
<feature type="transmembrane region" description="Helical" evidence="7">
    <location>
        <begin position="86"/>
        <end position="112"/>
    </location>
</feature>
<keyword evidence="3 7" id="KW-0812">Transmembrane</keyword>
<comment type="subcellular location">
    <subcellularLocation>
        <location evidence="1">Cell membrane</location>
        <topology evidence="1">Multi-pass membrane protein</topology>
    </subcellularLocation>
</comment>
<keyword evidence="6" id="KW-0175">Coiled coil</keyword>
<evidence type="ECO:0000313" key="10">
    <source>
        <dbReference type="Proteomes" id="UP000702544"/>
    </source>
</evidence>
<proteinExistence type="predicted"/>
<dbReference type="Pfam" id="PF06271">
    <property type="entry name" value="RDD"/>
    <property type="match status" value="1"/>
</dbReference>
<reference evidence="9 10" key="1">
    <citation type="submission" date="2020-01" db="EMBL/GenBank/DDBJ databases">
        <title>Genomes assembled from Gulf of Kutch pelagic sediment metagenomes.</title>
        <authorList>
            <person name="Chandrashekar M."/>
            <person name="Mahajan M.S."/>
            <person name="Dave K.J."/>
            <person name="Vatsa P."/>
            <person name="Nathani N.M."/>
        </authorList>
    </citation>
    <scope>NUCLEOTIDE SEQUENCE [LARGE SCALE GENOMIC DNA]</scope>
    <source>
        <strain evidence="9">KS3-K002</strain>
    </source>
</reference>
<evidence type="ECO:0000256" key="1">
    <source>
        <dbReference type="ARBA" id="ARBA00004651"/>
    </source>
</evidence>
<dbReference type="GO" id="GO:0005886">
    <property type="term" value="C:plasma membrane"/>
    <property type="evidence" value="ECO:0007669"/>
    <property type="project" value="UniProtKB-SubCell"/>
</dbReference>
<evidence type="ECO:0000256" key="6">
    <source>
        <dbReference type="SAM" id="Coils"/>
    </source>
</evidence>
<dbReference type="InterPro" id="IPR051791">
    <property type="entry name" value="Pra-immunoreactive"/>
</dbReference>
<sequence length="384" mass="42109">MPDRQYDPKEIITPDAFSVADELLGTPLARPWRRGVAMGVDLSIIGIVTSLGLSWLLLFLAVTVLAVRAALRPAADRLRKGGRWAIFGSLAVLAGIATLIAAVQFYSGFGAIPGLTEMARDRAASEVANPEIFEAVQVGADAAAIESASTPEELRSRSESLVARLERLGVSRSKIEETIEAIAAEREEEWAREALLSALDREADEVRADPDSLALAYAAALQANDSARIAELREPLTAGLAADRIDRLQRRNERLEEDNRELRNELEAEEERGLLNLILRVANEVGIDIGWSALYFTLFPLFWGGRTPGKRLMGIRIVRLDAEPLGWWPALNRFGGYAASVFTGLLGFLEMFWDENRQAMQDRIASTVVVRESGPGRNWEGGGT</sequence>
<protein>
    <recommendedName>
        <fullName evidence="8">RDD domain-containing protein</fullName>
    </recommendedName>
</protein>
<dbReference type="InterPro" id="IPR010432">
    <property type="entry name" value="RDD"/>
</dbReference>
<gene>
    <name evidence="9" type="ORF">GWO12_13915</name>
</gene>
<accession>A0AAE5CBQ7</accession>
<evidence type="ECO:0000256" key="4">
    <source>
        <dbReference type="ARBA" id="ARBA00022989"/>
    </source>
</evidence>
<keyword evidence="2" id="KW-1003">Cell membrane</keyword>